<proteinExistence type="predicted"/>
<keyword evidence="3 7" id="KW-0863">Zinc-finger</keyword>
<dbReference type="PROSITE" id="PS00028">
    <property type="entry name" value="ZINC_FINGER_C2H2_1"/>
    <property type="match status" value="3"/>
</dbReference>
<dbReference type="SUPFAM" id="SSF57667">
    <property type="entry name" value="beta-beta-alpha zinc fingers"/>
    <property type="match status" value="2"/>
</dbReference>
<sequence>MDLCAEVLQPEPISFEDKRNKTGGTIDFQEIWKDIETVLHSAAAWIECETTHKNSGFSNSDIEGTHHHAKSASSSKDEGYLSTSYHSLSASDAGNLTKQSCLMNAPNRHFISMQCRLDQNATSSAALTVDGETSHCATPPSSPESSTFELSSVSAMSPSSAVSGNGSENIYFSSTSHERQIFPKATPGQYSQLSTWKLDPSHFPLPTACSITRSPNTLQVHPVATCNIQQVSTCDLTTTKSASAFQAKLTKRIRRSKRPSKRKVTYHTCTYDSCNKTYTKSSHLKAHVRTHTGEKPYACTWCGCGWKFARSDELTRHFRKHTGDRPFRCEYCDRAFARSDHLSLHMKRHADLL</sequence>
<feature type="domain" description="C2H2-type" evidence="9">
    <location>
        <begin position="327"/>
        <end position="353"/>
    </location>
</feature>
<dbReference type="Gene3D" id="3.30.160.60">
    <property type="entry name" value="Classic Zinc Finger"/>
    <property type="match status" value="3"/>
</dbReference>
<reference evidence="10 11" key="1">
    <citation type="journal article" date="2019" name="Sci. Rep.">
        <title>Orb-weaving spider Araneus ventricosus genome elucidates the spidroin gene catalogue.</title>
        <authorList>
            <person name="Kono N."/>
            <person name="Nakamura H."/>
            <person name="Ohtoshi R."/>
            <person name="Moran D.A.P."/>
            <person name="Shinohara A."/>
            <person name="Yoshida Y."/>
            <person name="Fujiwara M."/>
            <person name="Mori M."/>
            <person name="Tomita M."/>
            <person name="Arakawa K."/>
        </authorList>
    </citation>
    <scope>NUCLEOTIDE SEQUENCE [LARGE SCALE GENOMIC DNA]</scope>
</reference>
<gene>
    <name evidence="10" type="primary">KLF1</name>
    <name evidence="10" type="ORF">AVEN_50339_1</name>
</gene>
<evidence type="ECO:0000256" key="3">
    <source>
        <dbReference type="ARBA" id="ARBA00022771"/>
    </source>
</evidence>
<accession>A0A4Y2E9H1</accession>
<dbReference type="PROSITE" id="PS50157">
    <property type="entry name" value="ZINC_FINGER_C2H2_2"/>
    <property type="match status" value="3"/>
</dbReference>
<evidence type="ECO:0000256" key="7">
    <source>
        <dbReference type="PROSITE-ProRule" id="PRU00042"/>
    </source>
</evidence>
<keyword evidence="6" id="KW-0804">Transcription</keyword>
<dbReference type="InterPro" id="IPR013087">
    <property type="entry name" value="Znf_C2H2_type"/>
</dbReference>
<protein>
    <submittedName>
        <fullName evidence="10">Krueppel-like factor 1</fullName>
    </submittedName>
</protein>
<keyword evidence="2" id="KW-0677">Repeat</keyword>
<dbReference type="Pfam" id="PF00096">
    <property type="entry name" value="zf-C2H2"/>
    <property type="match status" value="3"/>
</dbReference>
<feature type="domain" description="C2H2-type" evidence="9">
    <location>
        <begin position="297"/>
        <end position="326"/>
    </location>
</feature>
<dbReference type="AlphaFoldDB" id="A0A4Y2E9H1"/>
<evidence type="ECO:0000256" key="8">
    <source>
        <dbReference type="SAM" id="MobiDB-lite"/>
    </source>
</evidence>
<dbReference type="GO" id="GO:0000981">
    <property type="term" value="F:DNA-binding transcription factor activity, RNA polymerase II-specific"/>
    <property type="evidence" value="ECO:0007669"/>
    <property type="project" value="TreeGrafter"/>
</dbReference>
<dbReference type="Proteomes" id="UP000499080">
    <property type="component" value="Unassembled WGS sequence"/>
</dbReference>
<keyword evidence="4" id="KW-0862">Zinc</keyword>
<keyword evidence="5" id="KW-0805">Transcription regulation</keyword>
<keyword evidence="1" id="KW-0479">Metal-binding</keyword>
<dbReference type="PANTHER" id="PTHR23235">
    <property type="entry name" value="KRUEPPEL-LIKE TRANSCRIPTION FACTOR"/>
    <property type="match status" value="1"/>
</dbReference>
<dbReference type="FunFam" id="3.30.160.60:FF:000032">
    <property type="entry name" value="Krueppel-like factor 4"/>
    <property type="match status" value="1"/>
</dbReference>
<feature type="domain" description="C2H2-type" evidence="9">
    <location>
        <begin position="267"/>
        <end position="296"/>
    </location>
</feature>
<feature type="compositionally biased region" description="Low complexity" evidence="8">
    <location>
        <begin position="143"/>
        <end position="163"/>
    </location>
</feature>
<keyword evidence="11" id="KW-1185">Reference proteome</keyword>
<evidence type="ECO:0000259" key="9">
    <source>
        <dbReference type="PROSITE" id="PS50157"/>
    </source>
</evidence>
<evidence type="ECO:0000256" key="2">
    <source>
        <dbReference type="ARBA" id="ARBA00022737"/>
    </source>
</evidence>
<evidence type="ECO:0000313" key="11">
    <source>
        <dbReference type="Proteomes" id="UP000499080"/>
    </source>
</evidence>
<dbReference type="SMART" id="SM00355">
    <property type="entry name" value="ZnF_C2H2"/>
    <property type="match status" value="3"/>
</dbReference>
<comment type="caution">
    <text evidence="10">The sequence shown here is derived from an EMBL/GenBank/DDBJ whole genome shotgun (WGS) entry which is preliminary data.</text>
</comment>
<dbReference type="PANTHER" id="PTHR23235:SF133">
    <property type="entry name" value="KRUEPPEL-LIKE FACTOR 1"/>
    <property type="match status" value="1"/>
</dbReference>
<evidence type="ECO:0000256" key="6">
    <source>
        <dbReference type="ARBA" id="ARBA00023163"/>
    </source>
</evidence>
<dbReference type="InterPro" id="IPR036236">
    <property type="entry name" value="Znf_C2H2_sf"/>
</dbReference>
<evidence type="ECO:0000256" key="5">
    <source>
        <dbReference type="ARBA" id="ARBA00023015"/>
    </source>
</evidence>
<dbReference type="OrthoDB" id="4748970at2759"/>
<dbReference type="EMBL" id="BGPR01000530">
    <property type="protein sequence ID" value="GBM24996.1"/>
    <property type="molecule type" value="Genomic_DNA"/>
</dbReference>
<dbReference type="GO" id="GO:0008270">
    <property type="term" value="F:zinc ion binding"/>
    <property type="evidence" value="ECO:0007669"/>
    <property type="project" value="UniProtKB-KW"/>
</dbReference>
<organism evidence="10 11">
    <name type="scientific">Araneus ventricosus</name>
    <name type="common">Orbweaver spider</name>
    <name type="synonym">Epeira ventricosa</name>
    <dbReference type="NCBI Taxonomy" id="182803"/>
    <lineage>
        <taxon>Eukaryota</taxon>
        <taxon>Metazoa</taxon>
        <taxon>Ecdysozoa</taxon>
        <taxon>Arthropoda</taxon>
        <taxon>Chelicerata</taxon>
        <taxon>Arachnida</taxon>
        <taxon>Araneae</taxon>
        <taxon>Araneomorphae</taxon>
        <taxon>Entelegynae</taxon>
        <taxon>Araneoidea</taxon>
        <taxon>Araneidae</taxon>
        <taxon>Araneus</taxon>
    </lineage>
</organism>
<name>A0A4Y2E9H1_ARAVE</name>
<evidence type="ECO:0000313" key="10">
    <source>
        <dbReference type="EMBL" id="GBM24996.1"/>
    </source>
</evidence>
<feature type="region of interest" description="Disordered" evidence="8">
    <location>
        <begin position="131"/>
        <end position="164"/>
    </location>
</feature>
<evidence type="ECO:0000256" key="4">
    <source>
        <dbReference type="ARBA" id="ARBA00022833"/>
    </source>
</evidence>
<evidence type="ECO:0000256" key="1">
    <source>
        <dbReference type="ARBA" id="ARBA00022723"/>
    </source>
</evidence>
<dbReference type="GO" id="GO:0000978">
    <property type="term" value="F:RNA polymerase II cis-regulatory region sequence-specific DNA binding"/>
    <property type="evidence" value="ECO:0007669"/>
    <property type="project" value="TreeGrafter"/>
</dbReference>